<reference evidence="1" key="1">
    <citation type="submission" date="2021-06" db="EMBL/GenBank/DDBJ databases">
        <title>Parelaphostrongylus tenuis whole genome reference sequence.</title>
        <authorList>
            <person name="Garwood T.J."/>
            <person name="Larsen P.A."/>
            <person name="Fountain-Jones N.M."/>
            <person name="Garbe J.R."/>
            <person name="Macchietto M.G."/>
            <person name="Kania S.A."/>
            <person name="Gerhold R.W."/>
            <person name="Richards J.E."/>
            <person name="Wolf T.M."/>
        </authorList>
    </citation>
    <scope>NUCLEOTIDE SEQUENCE</scope>
    <source>
        <strain evidence="1">MNPRO001-30</strain>
        <tissue evidence="1">Meninges</tissue>
    </source>
</reference>
<name>A0AAD5MFM0_PARTN</name>
<gene>
    <name evidence="1" type="ORF">KIN20_015886</name>
</gene>
<dbReference type="AlphaFoldDB" id="A0AAD5MFM0"/>
<keyword evidence="2" id="KW-1185">Reference proteome</keyword>
<sequence>MVQKWHSLTQSQVGCERLADVLEDTSSADTDRQIDRQNFNCSQEFQFEIFTHEYRERKEIANCEDNDESHSSCAVLHQATRMKNE</sequence>
<organism evidence="1 2">
    <name type="scientific">Parelaphostrongylus tenuis</name>
    <name type="common">Meningeal worm</name>
    <dbReference type="NCBI Taxonomy" id="148309"/>
    <lineage>
        <taxon>Eukaryota</taxon>
        <taxon>Metazoa</taxon>
        <taxon>Ecdysozoa</taxon>
        <taxon>Nematoda</taxon>
        <taxon>Chromadorea</taxon>
        <taxon>Rhabditida</taxon>
        <taxon>Rhabditina</taxon>
        <taxon>Rhabditomorpha</taxon>
        <taxon>Strongyloidea</taxon>
        <taxon>Metastrongylidae</taxon>
        <taxon>Parelaphostrongylus</taxon>
    </lineage>
</organism>
<dbReference type="EMBL" id="JAHQIW010003224">
    <property type="protein sequence ID" value="KAJ1357692.1"/>
    <property type="molecule type" value="Genomic_DNA"/>
</dbReference>
<protein>
    <submittedName>
        <fullName evidence="1">Uncharacterized protein</fullName>
    </submittedName>
</protein>
<proteinExistence type="predicted"/>
<dbReference type="Proteomes" id="UP001196413">
    <property type="component" value="Unassembled WGS sequence"/>
</dbReference>
<comment type="caution">
    <text evidence="1">The sequence shown here is derived from an EMBL/GenBank/DDBJ whole genome shotgun (WGS) entry which is preliminary data.</text>
</comment>
<accession>A0AAD5MFM0</accession>
<evidence type="ECO:0000313" key="1">
    <source>
        <dbReference type="EMBL" id="KAJ1357692.1"/>
    </source>
</evidence>
<evidence type="ECO:0000313" key="2">
    <source>
        <dbReference type="Proteomes" id="UP001196413"/>
    </source>
</evidence>